<dbReference type="NCBIfam" id="NF006820">
    <property type="entry name" value="PRK09344.1-2"/>
    <property type="match status" value="1"/>
</dbReference>
<dbReference type="GO" id="GO:0006094">
    <property type="term" value="P:gluconeogenesis"/>
    <property type="evidence" value="ECO:0007669"/>
    <property type="project" value="UniProtKB-UniRule"/>
</dbReference>
<dbReference type="EMBL" id="FNAK01000008">
    <property type="protein sequence ID" value="SDE59004.1"/>
    <property type="molecule type" value="Genomic_DNA"/>
</dbReference>
<accession>A0A1G7E5J0</accession>
<feature type="binding site" evidence="10">
    <location>
        <position position="286"/>
    </location>
    <ligand>
        <name>ATP</name>
        <dbReference type="ChEBI" id="CHEBI:30616"/>
    </ligand>
</feature>
<feature type="binding site" evidence="10">
    <location>
        <position position="202"/>
    </location>
    <ligand>
        <name>Mn(2+)</name>
        <dbReference type="ChEBI" id="CHEBI:29035"/>
    </ligand>
</feature>
<feature type="binding site" evidence="10">
    <location>
        <position position="202"/>
    </location>
    <ligand>
        <name>ATP</name>
        <dbReference type="ChEBI" id="CHEBI:30616"/>
    </ligand>
</feature>
<feature type="binding site" evidence="10">
    <location>
        <position position="202"/>
    </location>
    <ligand>
        <name>substrate</name>
    </ligand>
</feature>
<gene>
    <name evidence="10" type="primary">pckA</name>
    <name evidence="11" type="ORF">SAMN04488071_3295</name>
</gene>
<keyword evidence="10" id="KW-0464">Manganese</keyword>
<dbReference type="PANTHER" id="PTHR30031:SF0">
    <property type="entry name" value="PHOSPHOENOLPYRUVATE CARBOXYKINASE (ATP)"/>
    <property type="match status" value="1"/>
</dbReference>
<dbReference type="STRING" id="637679.GCA_001550055_00074"/>
<evidence type="ECO:0000256" key="6">
    <source>
        <dbReference type="ARBA" id="ARBA00022793"/>
    </source>
</evidence>
<comment type="subcellular location">
    <subcellularLocation>
        <location evidence="10">Cytoplasm</location>
    </subcellularLocation>
</comment>
<organism evidence="11 12">
    <name type="scientific">Kordiimonas lacus</name>
    <dbReference type="NCBI Taxonomy" id="637679"/>
    <lineage>
        <taxon>Bacteria</taxon>
        <taxon>Pseudomonadati</taxon>
        <taxon>Pseudomonadota</taxon>
        <taxon>Alphaproteobacteria</taxon>
        <taxon>Kordiimonadales</taxon>
        <taxon>Kordiimonadaceae</taxon>
        <taxon>Kordiimonas</taxon>
    </lineage>
</organism>
<dbReference type="NCBIfam" id="NF006822">
    <property type="entry name" value="PRK09344.1-4"/>
    <property type="match status" value="1"/>
</dbReference>
<comment type="pathway">
    <text evidence="1 10">Carbohydrate biosynthesis; gluconeogenesis.</text>
</comment>
<dbReference type="GO" id="GO:0046872">
    <property type="term" value="F:metal ion binding"/>
    <property type="evidence" value="ECO:0007669"/>
    <property type="project" value="UniProtKB-KW"/>
</dbReference>
<dbReference type="PROSITE" id="PS00532">
    <property type="entry name" value="PEPCK_ATP"/>
    <property type="match status" value="1"/>
</dbReference>
<comment type="cofactor">
    <cofactor evidence="10">
        <name>Mn(2+)</name>
        <dbReference type="ChEBI" id="CHEBI:29035"/>
    </cofactor>
    <text evidence="10">Binds 1 Mn(2+) ion per subunit.</text>
</comment>
<feature type="binding site" evidence="10">
    <location>
        <begin position="237"/>
        <end position="245"/>
    </location>
    <ligand>
        <name>ATP</name>
        <dbReference type="ChEBI" id="CHEBI:30616"/>
    </ligand>
</feature>
<dbReference type="Gene3D" id="3.90.228.20">
    <property type="match status" value="1"/>
</dbReference>
<comment type="function">
    <text evidence="10">Involved in the gluconeogenesis. Catalyzes the conversion of oxaloacetate (OAA) to phosphoenolpyruvate (PEP) through direct phosphoryl transfer between the nucleoside triphosphate and OAA.</text>
</comment>
<comment type="caution">
    <text evidence="10">Lacks conserved residue(s) required for the propagation of feature annotation.</text>
</comment>
<evidence type="ECO:0000256" key="2">
    <source>
        <dbReference type="ARBA" id="ARBA00006052"/>
    </source>
</evidence>
<comment type="catalytic activity">
    <reaction evidence="9 10">
        <text>oxaloacetate + ATP = phosphoenolpyruvate + ADP + CO2</text>
        <dbReference type="Rhea" id="RHEA:18617"/>
        <dbReference type="ChEBI" id="CHEBI:16452"/>
        <dbReference type="ChEBI" id="CHEBI:16526"/>
        <dbReference type="ChEBI" id="CHEBI:30616"/>
        <dbReference type="ChEBI" id="CHEBI:58702"/>
        <dbReference type="ChEBI" id="CHEBI:456216"/>
        <dbReference type="EC" id="4.1.1.49"/>
    </reaction>
</comment>
<evidence type="ECO:0000256" key="7">
    <source>
        <dbReference type="ARBA" id="ARBA00022840"/>
    </source>
</evidence>
<keyword evidence="10" id="KW-0963">Cytoplasm</keyword>
<name>A0A1G7E5J0_9PROT</name>
<protein>
    <recommendedName>
        <fullName evidence="3 10">Phosphoenolpyruvate carboxykinase (ATP)</fullName>
        <shortName evidence="10">PCK</shortName>
        <shortName evidence="10">PEP carboxykinase</shortName>
        <shortName evidence="10">PEPCK</shortName>
        <ecNumber evidence="3 10">4.1.1.49</ecNumber>
    </recommendedName>
</protein>
<dbReference type="GO" id="GO:0016301">
    <property type="term" value="F:kinase activity"/>
    <property type="evidence" value="ECO:0007669"/>
    <property type="project" value="UniProtKB-KW"/>
</dbReference>
<evidence type="ECO:0000256" key="1">
    <source>
        <dbReference type="ARBA" id="ARBA00004742"/>
    </source>
</evidence>
<keyword evidence="7 10" id="KW-0067">ATP-binding</keyword>
<dbReference type="Proteomes" id="UP000183685">
    <property type="component" value="Unassembled WGS sequence"/>
</dbReference>
<dbReference type="Gene3D" id="2.170.8.10">
    <property type="entry name" value="Phosphoenolpyruvate Carboxykinase, domain 2"/>
    <property type="match status" value="1"/>
</dbReference>
<dbReference type="EC" id="4.1.1.49" evidence="3 10"/>
<dbReference type="PANTHER" id="PTHR30031">
    <property type="entry name" value="PHOSPHOENOLPYRUVATE CARBOXYKINASE ATP"/>
    <property type="match status" value="1"/>
</dbReference>
<dbReference type="InterPro" id="IPR013035">
    <property type="entry name" value="PEP_carboxykinase_C"/>
</dbReference>
<feature type="binding site" evidence="10">
    <location>
        <position position="258"/>
    </location>
    <ligand>
        <name>Mn(2+)</name>
        <dbReference type="ChEBI" id="CHEBI:29035"/>
    </ligand>
</feature>
<evidence type="ECO:0000256" key="4">
    <source>
        <dbReference type="ARBA" id="ARBA00022432"/>
    </source>
</evidence>
<reference evidence="11 12" key="1">
    <citation type="submission" date="2016-10" db="EMBL/GenBank/DDBJ databases">
        <authorList>
            <person name="de Groot N.N."/>
        </authorList>
    </citation>
    <scope>NUCLEOTIDE SEQUENCE [LARGE SCALE GENOMIC DNA]</scope>
    <source>
        <strain evidence="11 12">CGMCC 1.9109</strain>
    </source>
</reference>
<feature type="binding site" evidence="10">
    <location>
        <position position="221"/>
    </location>
    <ligand>
        <name>Mn(2+)</name>
        <dbReference type="ChEBI" id="CHEBI:29035"/>
    </ligand>
</feature>
<feature type="binding site" evidence="10">
    <location>
        <position position="324"/>
    </location>
    <ligand>
        <name>ATP</name>
        <dbReference type="ChEBI" id="CHEBI:30616"/>
    </ligand>
</feature>
<keyword evidence="6 10" id="KW-0210">Decarboxylase</keyword>
<evidence type="ECO:0000256" key="3">
    <source>
        <dbReference type="ARBA" id="ARBA00012363"/>
    </source>
</evidence>
<keyword evidence="11" id="KW-0670">Pyruvate</keyword>
<dbReference type="InterPro" id="IPR008210">
    <property type="entry name" value="PEP_carboxykinase_N"/>
</dbReference>
<dbReference type="GO" id="GO:0005829">
    <property type="term" value="C:cytosol"/>
    <property type="evidence" value="ECO:0007669"/>
    <property type="project" value="TreeGrafter"/>
</dbReference>
<dbReference type="PIRSF" id="PIRSF006294">
    <property type="entry name" value="PEP_crbxkin"/>
    <property type="match status" value="1"/>
</dbReference>
<dbReference type="CDD" id="cd00484">
    <property type="entry name" value="PEPCK_ATP"/>
    <property type="match status" value="1"/>
</dbReference>
<dbReference type="OrthoDB" id="9806325at2"/>
<sequence>MQVFGACLSTVGLDAQGILDTGNQYWNLGTEALYEESIRRGEGQIAKDGPLVVKTGKHTGRSASDKFTVRDAMTEDTIWWGDTNRPMTPDQFDTLHAAFLAHMKGKDLFVQDLWGGSDPENRVAVRTVGEYAWHSLFCRTMLVRPREDELKGMAPQFTVINLPSFRADPETMGCRSETVIAVNFSKGLVLIGGTEYAGENKKSVFSILNYLLPEKGIMPMHCSANIGPEGDVAIFFGLSGTGKTTLSADSSRTLIGDDEHGWSDDSVFNFEGGCYAKMINLSAEAEPEIYATTKRFGTILENVVMDETTRVLDLDDNTLAENTRAAYPIHFIPNTSEENRGGKPKNIIMLTADAFGVLPPIARLTPEQAMYHFLSGYTAKVAGTEIGVKEPQATFSTCFGAPFMPRHPSVYGDLLRKKIAEGGVNCWLVNTGWTGGVYGVGHRMPIKETRALLHAALDGSLNNAPMRIDENFGFEVPVEVPGVDAKILNPRDTWADKDAYDAKAAHLVGLFIKNFETFADHVDDSVLAASPRQTPKAAE</sequence>
<keyword evidence="8 10" id="KW-0456">Lyase</keyword>
<keyword evidence="5 10" id="KW-0547">Nucleotide-binding</keyword>
<keyword evidence="11" id="KW-0418">Kinase</keyword>
<evidence type="ECO:0000256" key="9">
    <source>
        <dbReference type="ARBA" id="ARBA00047371"/>
    </source>
</evidence>
<dbReference type="HAMAP" id="MF_00453">
    <property type="entry name" value="PEPCK_ATP"/>
    <property type="match status" value="1"/>
</dbReference>
<dbReference type="Pfam" id="PF01293">
    <property type="entry name" value="PEPCK_ATP"/>
    <property type="match status" value="1"/>
</dbReference>
<evidence type="ECO:0000313" key="12">
    <source>
        <dbReference type="Proteomes" id="UP000183685"/>
    </source>
</evidence>
<keyword evidence="4 10" id="KW-0312">Gluconeogenesis</keyword>
<dbReference type="GO" id="GO:0004612">
    <property type="term" value="F:phosphoenolpyruvate carboxykinase (ATP) activity"/>
    <property type="evidence" value="ECO:0007669"/>
    <property type="project" value="UniProtKB-UniRule"/>
</dbReference>
<proteinExistence type="inferred from homology"/>
<keyword evidence="12" id="KW-1185">Reference proteome</keyword>
<feature type="binding site" evidence="10">
    <location>
        <position position="61"/>
    </location>
    <ligand>
        <name>substrate</name>
    </ligand>
</feature>
<dbReference type="GO" id="GO:0005524">
    <property type="term" value="F:ATP binding"/>
    <property type="evidence" value="ECO:0007669"/>
    <property type="project" value="UniProtKB-UniRule"/>
</dbReference>
<comment type="similarity">
    <text evidence="2 10">Belongs to the phosphoenolpyruvate carboxykinase (ATP) family.</text>
</comment>
<keyword evidence="11" id="KW-0808">Transferase</keyword>
<dbReference type="UniPathway" id="UPA00138"/>
<dbReference type="NCBIfam" id="NF006821">
    <property type="entry name" value="PRK09344.1-3"/>
    <property type="match status" value="1"/>
</dbReference>
<evidence type="ECO:0000256" key="8">
    <source>
        <dbReference type="ARBA" id="ARBA00023239"/>
    </source>
</evidence>
<feature type="binding site" evidence="10">
    <location>
        <position position="324"/>
    </location>
    <ligand>
        <name>substrate</name>
    </ligand>
</feature>
<dbReference type="AlphaFoldDB" id="A0A1G7E5J0"/>
<dbReference type="NCBIfam" id="TIGR00224">
    <property type="entry name" value="pckA"/>
    <property type="match status" value="1"/>
</dbReference>
<evidence type="ECO:0000256" key="5">
    <source>
        <dbReference type="ARBA" id="ARBA00022741"/>
    </source>
</evidence>
<evidence type="ECO:0000313" key="11">
    <source>
        <dbReference type="EMBL" id="SDE59004.1"/>
    </source>
</evidence>
<dbReference type="InterPro" id="IPR015994">
    <property type="entry name" value="PEPCK_ATP_CS"/>
</dbReference>
<dbReference type="SUPFAM" id="SSF53795">
    <property type="entry name" value="PEP carboxykinase-like"/>
    <property type="match status" value="1"/>
</dbReference>
<dbReference type="InterPro" id="IPR001272">
    <property type="entry name" value="PEP_carboxykinase_ATP"/>
</dbReference>
<feature type="binding site" evidence="10">
    <location>
        <position position="196"/>
    </location>
    <ligand>
        <name>substrate</name>
    </ligand>
</feature>
<dbReference type="RefSeq" id="WP_068301098.1">
    <property type="nucleotide sequence ID" value="NZ_FNAK01000008.1"/>
</dbReference>
<evidence type="ECO:0000256" key="10">
    <source>
        <dbReference type="HAMAP-Rule" id="MF_00453"/>
    </source>
</evidence>
<feature type="binding site" evidence="10">
    <location>
        <position position="221"/>
    </location>
    <ligand>
        <name>ATP</name>
        <dbReference type="ChEBI" id="CHEBI:30616"/>
    </ligand>
</feature>
<dbReference type="SUPFAM" id="SSF68923">
    <property type="entry name" value="PEP carboxykinase N-terminal domain"/>
    <property type="match status" value="1"/>
</dbReference>
<keyword evidence="10" id="KW-0479">Metal-binding</keyword>
<feature type="binding site" evidence="10">
    <location>
        <position position="449"/>
    </location>
    <ligand>
        <name>ATP</name>
        <dbReference type="ChEBI" id="CHEBI:30616"/>
    </ligand>
</feature>
<dbReference type="Gene3D" id="3.40.449.10">
    <property type="entry name" value="Phosphoenolpyruvate Carboxykinase, domain 1"/>
    <property type="match status" value="1"/>
</dbReference>